<protein>
    <recommendedName>
        <fullName evidence="4">Secreted protein</fullName>
    </recommendedName>
</protein>
<gene>
    <name evidence="2" type="ORF">LARSCL_LOCUS1567</name>
</gene>
<organism evidence="2 3">
    <name type="scientific">Larinioides sclopetarius</name>
    <dbReference type="NCBI Taxonomy" id="280406"/>
    <lineage>
        <taxon>Eukaryota</taxon>
        <taxon>Metazoa</taxon>
        <taxon>Ecdysozoa</taxon>
        <taxon>Arthropoda</taxon>
        <taxon>Chelicerata</taxon>
        <taxon>Arachnida</taxon>
        <taxon>Araneae</taxon>
        <taxon>Araneomorphae</taxon>
        <taxon>Entelegynae</taxon>
        <taxon>Araneoidea</taxon>
        <taxon>Araneidae</taxon>
        <taxon>Larinioides</taxon>
    </lineage>
</organism>
<accession>A0AAV1YZZ9</accession>
<dbReference type="EMBL" id="CAXIEN010000009">
    <property type="protein sequence ID" value="CAL1263586.1"/>
    <property type="molecule type" value="Genomic_DNA"/>
</dbReference>
<proteinExistence type="predicted"/>
<dbReference type="Proteomes" id="UP001497382">
    <property type="component" value="Unassembled WGS sequence"/>
</dbReference>
<evidence type="ECO:0000256" key="1">
    <source>
        <dbReference type="SAM" id="SignalP"/>
    </source>
</evidence>
<comment type="caution">
    <text evidence="2">The sequence shown here is derived from an EMBL/GenBank/DDBJ whole genome shotgun (WGS) entry which is preliminary data.</text>
</comment>
<feature type="chain" id="PRO_5044021818" description="Secreted protein" evidence="1">
    <location>
        <begin position="23"/>
        <end position="145"/>
    </location>
</feature>
<keyword evidence="3" id="KW-1185">Reference proteome</keyword>
<evidence type="ECO:0008006" key="4">
    <source>
        <dbReference type="Google" id="ProtNLM"/>
    </source>
</evidence>
<dbReference type="AlphaFoldDB" id="A0AAV1YZZ9"/>
<feature type="signal peptide" evidence="1">
    <location>
        <begin position="1"/>
        <end position="22"/>
    </location>
</feature>
<name>A0AAV1YZZ9_9ARAC</name>
<sequence>MKMYSAVFVFSVFMSFFSGGISDEVIPSSTDTGTEEAITRLTEFIQGSSPFSVANISRSPRTGIEASVDNTRFICGVHNPCGWYTYERFTHTLKTFEVSRCDCREGMVCALYRDDISISSYEYRCMNATSSAQGETMATLVSTMN</sequence>
<evidence type="ECO:0000313" key="2">
    <source>
        <dbReference type="EMBL" id="CAL1263586.1"/>
    </source>
</evidence>
<evidence type="ECO:0000313" key="3">
    <source>
        <dbReference type="Proteomes" id="UP001497382"/>
    </source>
</evidence>
<keyword evidence="1" id="KW-0732">Signal</keyword>
<reference evidence="2 3" key="1">
    <citation type="submission" date="2024-04" db="EMBL/GenBank/DDBJ databases">
        <authorList>
            <person name="Rising A."/>
            <person name="Reimegard J."/>
            <person name="Sonavane S."/>
            <person name="Akerstrom W."/>
            <person name="Nylinder S."/>
            <person name="Hedman E."/>
            <person name="Kallberg Y."/>
        </authorList>
    </citation>
    <scope>NUCLEOTIDE SEQUENCE [LARGE SCALE GENOMIC DNA]</scope>
</reference>